<evidence type="ECO:0000313" key="3">
    <source>
        <dbReference type="Proteomes" id="UP000799750"/>
    </source>
</evidence>
<feature type="region of interest" description="Disordered" evidence="1">
    <location>
        <begin position="129"/>
        <end position="220"/>
    </location>
</feature>
<protein>
    <recommendedName>
        <fullName evidence="4">ADF-H domain-containing protein</fullName>
    </recommendedName>
</protein>
<feature type="compositionally biased region" description="Pro residues" evidence="1">
    <location>
        <begin position="343"/>
        <end position="352"/>
    </location>
</feature>
<evidence type="ECO:0008006" key="4">
    <source>
        <dbReference type="Google" id="ProtNLM"/>
    </source>
</evidence>
<dbReference type="EMBL" id="MU004198">
    <property type="protein sequence ID" value="KAF2489690.1"/>
    <property type="molecule type" value="Genomic_DNA"/>
</dbReference>
<feature type="compositionally biased region" description="Polar residues" evidence="1">
    <location>
        <begin position="463"/>
        <end position="475"/>
    </location>
</feature>
<feature type="compositionally biased region" description="Polar residues" evidence="1">
    <location>
        <begin position="817"/>
        <end position="844"/>
    </location>
</feature>
<feature type="compositionally biased region" description="Low complexity" evidence="1">
    <location>
        <begin position="995"/>
        <end position="1005"/>
    </location>
</feature>
<dbReference type="Gene3D" id="3.40.20.10">
    <property type="entry name" value="Severin"/>
    <property type="match status" value="1"/>
</dbReference>
<accession>A0A6A6QCF4</accession>
<feature type="region of interest" description="Disordered" evidence="1">
    <location>
        <begin position="862"/>
        <end position="889"/>
    </location>
</feature>
<feature type="compositionally biased region" description="Low complexity" evidence="1">
    <location>
        <begin position="129"/>
        <end position="140"/>
    </location>
</feature>
<keyword evidence="3" id="KW-1185">Reference proteome</keyword>
<feature type="compositionally biased region" description="Basic and acidic residues" evidence="1">
    <location>
        <begin position="324"/>
        <end position="335"/>
    </location>
</feature>
<proteinExistence type="predicted"/>
<dbReference type="Proteomes" id="UP000799750">
    <property type="component" value="Unassembled WGS sequence"/>
</dbReference>
<feature type="compositionally biased region" description="Basic and acidic residues" evidence="1">
    <location>
        <begin position="972"/>
        <end position="988"/>
    </location>
</feature>
<feature type="region of interest" description="Disordered" evidence="1">
    <location>
        <begin position="705"/>
        <end position="739"/>
    </location>
</feature>
<feature type="region of interest" description="Disordered" evidence="1">
    <location>
        <begin position="396"/>
        <end position="638"/>
    </location>
</feature>
<reference evidence="2" key="1">
    <citation type="journal article" date="2020" name="Stud. Mycol.">
        <title>101 Dothideomycetes genomes: a test case for predicting lifestyles and emergence of pathogens.</title>
        <authorList>
            <person name="Haridas S."/>
            <person name="Albert R."/>
            <person name="Binder M."/>
            <person name="Bloem J."/>
            <person name="Labutti K."/>
            <person name="Salamov A."/>
            <person name="Andreopoulos B."/>
            <person name="Baker S."/>
            <person name="Barry K."/>
            <person name="Bills G."/>
            <person name="Bluhm B."/>
            <person name="Cannon C."/>
            <person name="Castanera R."/>
            <person name="Culley D."/>
            <person name="Daum C."/>
            <person name="Ezra D."/>
            <person name="Gonzalez J."/>
            <person name="Henrissat B."/>
            <person name="Kuo A."/>
            <person name="Liang C."/>
            <person name="Lipzen A."/>
            <person name="Lutzoni F."/>
            <person name="Magnuson J."/>
            <person name="Mondo S."/>
            <person name="Nolan M."/>
            <person name="Ohm R."/>
            <person name="Pangilinan J."/>
            <person name="Park H.-J."/>
            <person name="Ramirez L."/>
            <person name="Alfaro M."/>
            <person name="Sun H."/>
            <person name="Tritt A."/>
            <person name="Yoshinaga Y."/>
            <person name="Zwiers L.-H."/>
            <person name="Turgeon B."/>
            <person name="Goodwin S."/>
            <person name="Spatafora J."/>
            <person name="Crous P."/>
            <person name="Grigoriev I."/>
        </authorList>
    </citation>
    <scope>NUCLEOTIDE SEQUENCE</scope>
    <source>
        <strain evidence="2">CBS 269.34</strain>
    </source>
</reference>
<dbReference type="SUPFAM" id="SSF55753">
    <property type="entry name" value="Actin depolymerizing proteins"/>
    <property type="match status" value="1"/>
</dbReference>
<feature type="compositionally biased region" description="Low complexity" evidence="1">
    <location>
        <begin position="420"/>
        <end position="433"/>
    </location>
</feature>
<organism evidence="2 3">
    <name type="scientific">Lophium mytilinum</name>
    <dbReference type="NCBI Taxonomy" id="390894"/>
    <lineage>
        <taxon>Eukaryota</taxon>
        <taxon>Fungi</taxon>
        <taxon>Dikarya</taxon>
        <taxon>Ascomycota</taxon>
        <taxon>Pezizomycotina</taxon>
        <taxon>Dothideomycetes</taxon>
        <taxon>Pleosporomycetidae</taxon>
        <taxon>Mytilinidiales</taxon>
        <taxon>Mytilinidiaceae</taxon>
        <taxon>Lophium</taxon>
    </lineage>
</organism>
<sequence>MSLNGLDGAPVAEAYASALAEAGGWFLLKYASRDAIEILTRGTGGLVEARGAIAQYEDKSPLYGFLLYRRRKVLIKYTPEGTSRLLQARVTVHFQAVTEKFSPHDTILPITSAEDLSDAALSAACSLHTAAPSSSSSSSSSRRRKLDEITEDAEEGQATADDTSSMTRPMTAASTIPTIVEPSSPNTRTEAKSEASEQSTVRGSMDRRPTTPRAKTSVSQISVDAVLESANSPTPDQATADYVASLRNYENHFDHSYEARLSSQTARPSTSELYDYLYKPKVKLGPRPRPSVDAGKRPHTSGTGSKEDARPVSQLPPGLRIAQRKTDPRRPKSRDSSIVPSIAFPPPPPIPHIPELSLITPMRPGSSPASIRSLPARTPGMTPEKQRLMKALELRKKQMNSRKAKEANEADKARDAALTPAAVVAEVSPPAELEQAEKPLAVEHEPEKIEPSPATEELPELKSVSNTHDSSSTVTEPPKTDSAVEVLEDDHPESEDLQSASASSPTSAQTQGSSESPSTRPSSVSEEDDHIDHDQETKPDLHVKSTNFGVDGQADIPNCQDTPVEESVESSPTVVPEDNSPVPSIEVIAPATTRSENGRDKVEPNPPHVSETEETVPSQPSPSPTPADLKRRSTVEVRQKRRALVEPIRIDLTTADASDTEYLSDDSFMEELQSAKFEQAQPISVSKSPISPLFPRKFSNQSVVSIPERSSSSHFLPGERRSPEVFGGDRTSSGSWLTKPNQENLTVAKKINVSSGISQRIKALAEKSNRESTASVSPVTPPEASSSIVAQRKSSFRTPPASTGPSPVLQHTKRFSRQSFASFTNPSPNRQSFIQPPETTNPMYNVQQIDKPESVQVTARIIRDPRTEKPNLTMPTQDSPLELHQSPLIIDHQKAQKVLIPVSSSRISLARPEPASPEPPGSPQSKEASSSGLPRSSSESSWRSLGRRMSEAKPPPTAVSVRSQSAASLESFDEKKDDKKDSKRDSRTSRLFKRMSSSMSISSASRKNLASLSPTVHEEDHEANLPSLREPPPAVQVGDLNIQFPDTLLWKRRWVEIDGSGNIVLTLSKANDRFHLTEFRTPYSPDQDAQELPNSVILDFLDGRTLQCACETYVSQVHVLQILREAHEAWMAYGQ</sequence>
<feature type="compositionally biased region" description="Basic and acidic residues" evidence="1">
    <location>
        <begin position="530"/>
        <end position="543"/>
    </location>
</feature>
<dbReference type="InterPro" id="IPR029006">
    <property type="entry name" value="ADF-H/Gelsolin-like_dom_sf"/>
</dbReference>
<feature type="compositionally biased region" description="Polar residues" evidence="1">
    <location>
        <begin position="160"/>
        <end position="188"/>
    </location>
</feature>
<feature type="compositionally biased region" description="Basic and acidic residues" evidence="1">
    <location>
        <begin position="403"/>
        <end position="415"/>
    </location>
</feature>
<dbReference type="CDD" id="cd11282">
    <property type="entry name" value="ADF_coactosin_like"/>
    <property type="match status" value="1"/>
</dbReference>
<feature type="compositionally biased region" description="Polar residues" evidence="1">
    <location>
        <begin position="771"/>
        <end position="805"/>
    </location>
</feature>
<feature type="compositionally biased region" description="Polar residues" evidence="1">
    <location>
        <begin position="730"/>
        <end position="739"/>
    </location>
</feature>
<feature type="compositionally biased region" description="Acidic residues" evidence="1">
    <location>
        <begin position="486"/>
        <end position="496"/>
    </location>
</feature>
<name>A0A6A6QCF4_9PEZI</name>
<dbReference type="AlphaFoldDB" id="A0A6A6QCF4"/>
<dbReference type="OrthoDB" id="74412at2759"/>
<feature type="compositionally biased region" description="Basic and acidic residues" evidence="1">
    <location>
        <begin position="628"/>
        <end position="638"/>
    </location>
</feature>
<feature type="region of interest" description="Disordered" evidence="1">
    <location>
        <begin position="281"/>
        <end position="384"/>
    </location>
</feature>
<evidence type="ECO:0000313" key="2">
    <source>
        <dbReference type="EMBL" id="KAF2489690.1"/>
    </source>
</evidence>
<evidence type="ECO:0000256" key="1">
    <source>
        <dbReference type="SAM" id="MobiDB-lite"/>
    </source>
</evidence>
<feature type="region of interest" description="Disordered" evidence="1">
    <location>
        <begin position="901"/>
        <end position="1032"/>
    </location>
</feature>
<gene>
    <name evidence="2" type="ORF">BU16DRAFT_163038</name>
</gene>
<feature type="compositionally biased region" description="Low complexity" evidence="1">
    <location>
        <begin position="498"/>
        <end position="524"/>
    </location>
</feature>
<feature type="compositionally biased region" description="Low complexity" evidence="1">
    <location>
        <begin position="929"/>
        <end position="944"/>
    </location>
</feature>
<feature type="compositionally biased region" description="Basic and acidic residues" evidence="1">
    <location>
        <begin position="435"/>
        <end position="450"/>
    </location>
</feature>
<feature type="region of interest" description="Disordered" evidence="1">
    <location>
        <begin position="758"/>
        <end position="844"/>
    </location>
</feature>